<keyword evidence="2" id="KW-1185">Reference proteome</keyword>
<dbReference type="KEGG" id="tim:GMBLW1_36630"/>
<evidence type="ECO:0000313" key="1">
    <source>
        <dbReference type="EMBL" id="VIP05530.1"/>
    </source>
</evidence>
<name>A0A6C2YV93_9BACT</name>
<dbReference type="EMBL" id="LR586016">
    <property type="protein sequence ID" value="VIP05530.1"/>
    <property type="molecule type" value="Genomic_DNA"/>
</dbReference>
<reference evidence="1" key="1">
    <citation type="submission" date="2019-04" db="EMBL/GenBank/DDBJ databases">
        <authorList>
            <consortium name="Science for Life Laboratories"/>
        </authorList>
    </citation>
    <scope>NUCLEOTIDE SEQUENCE</scope>
    <source>
        <strain evidence="1">MBLW1</strain>
    </source>
</reference>
<sequence>MLSRIMGWVCVVGAVGCVVLATRESLRSSGASESEPIVVVNGDQDVGEVPVGSSPVRLWISNPGPVDGEIISVFYSCGKNCCCNPNVPPRTPIAAGQVLEFVGELRVMAAGPFEFRTTAHLNDRGVLKMQPVRITGIAVAPPTGESDAKP</sequence>
<dbReference type="EMBL" id="LR593887">
    <property type="protein sequence ID" value="VTS08416.1"/>
    <property type="molecule type" value="Genomic_DNA"/>
</dbReference>
<organism evidence="1">
    <name type="scientific">Tuwongella immobilis</name>
    <dbReference type="NCBI Taxonomy" id="692036"/>
    <lineage>
        <taxon>Bacteria</taxon>
        <taxon>Pseudomonadati</taxon>
        <taxon>Planctomycetota</taxon>
        <taxon>Planctomycetia</taxon>
        <taxon>Gemmatales</taxon>
        <taxon>Gemmataceae</taxon>
        <taxon>Tuwongella</taxon>
    </lineage>
</organism>
<evidence type="ECO:0008006" key="3">
    <source>
        <dbReference type="Google" id="ProtNLM"/>
    </source>
</evidence>
<dbReference type="PROSITE" id="PS51257">
    <property type="entry name" value="PROKAR_LIPOPROTEIN"/>
    <property type="match status" value="1"/>
</dbReference>
<dbReference type="Proteomes" id="UP000464378">
    <property type="component" value="Chromosome"/>
</dbReference>
<gene>
    <name evidence="1" type="ORF">GMBLW1_36630</name>
</gene>
<dbReference type="RefSeq" id="WP_162660594.1">
    <property type="nucleotide sequence ID" value="NZ_LR593887.1"/>
</dbReference>
<evidence type="ECO:0000313" key="2">
    <source>
        <dbReference type="Proteomes" id="UP000464378"/>
    </source>
</evidence>
<accession>A0A6C2YV93</accession>
<dbReference type="InParanoid" id="A0A6C2YV93"/>
<dbReference type="AlphaFoldDB" id="A0A6C2YV93"/>
<proteinExistence type="predicted"/>
<protein>
    <recommendedName>
        <fullName evidence="3">DUF1573 domain-containing protein</fullName>
    </recommendedName>
</protein>